<sequence>MLWRTPGGWRRAPLHRRLAATASGTDARRLAAEAIGQRRLRRGARNQERSELLPSLRSPLAAPSLLLADGSAKKARDPRRLRRSPEAMEKFHDGHLRVAADLRAGEYGSGVYLHQDRAAWTVHILHLDGGDILMLHSAANGRYLPAPRTGWSWNSVNLRDLNQLPSFTVGWFAVTVGSGFRIGHTEPRAAPQPCEVGTSQNACGRRSVAAAAVGASTTAVHRRRDRTSSPLLPLRSTRA</sequence>
<dbReference type="AlphaFoldDB" id="B8B3I1"/>
<feature type="region of interest" description="Disordered" evidence="1">
    <location>
        <begin position="215"/>
        <end position="239"/>
    </location>
</feature>
<dbReference type="STRING" id="39946.B8B3I1"/>
<dbReference type="EMBL" id="CM000131">
    <property type="protein sequence ID" value="EEC80100.1"/>
    <property type="molecule type" value="Genomic_DNA"/>
</dbReference>
<evidence type="ECO:0000313" key="2">
    <source>
        <dbReference type="EMBL" id="EEC80100.1"/>
    </source>
</evidence>
<dbReference type="Proteomes" id="UP000007015">
    <property type="component" value="Chromosome 6"/>
</dbReference>
<organism evidence="2 3">
    <name type="scientific">Oryza sativa subsp. indica</name>
    <name type="common">Rice</name>
    <dbReference type="NCBI Taxonomy" id="39946"/>
    <lineage>
        <taxon>Eukaryota</taxon>
        <taxon>Viridiplantae</taxon>
        <taxon>Streptophyta</taxon>
        <taxon>Embryophyta</taxon>
        <taxon>Tracheophyta</taxon>
        <taxon>Spermatophyta</taxon>
        <taxon>Magnoliopsida</taxon>
        <taxon>Liliopsida</taxon>
        <taxon>Poales</taxon>
        <taxon>Poaceae</taxon>
        <taxon>BOP clade</taxon>
        <taxon>Oryzoideae</taxon>
        <taxon>Oryzeae</taxon>
        <taxon>Oryzinae</taxon>
        <taxon>Oryza</taxon>
        <taxon>Oryza sativa</taxon>
    </lineage>
</organism>
<evidence type="ECO:0000313" key="3">
    <source>
        <dbReference type="Proteomes" id="UP000007015"/>
    </source>
</evidence>
<dbReference type="HOGENOM" id="CLU_1162753_0_0_1"/>
<keyword evidence="3" id="KW-1185">Reference proteome</keyword>
<evidence type="ECO:0000256" key="1">
    <source>
        <dbReference type="SAM" id="MobiDB-lite"/>
    </source>
</evidence>
<protein>
    <submittedName>
        <fullName evidence="2">Uncharacterized protein</fullName>
    </submittedName>
</protein>
<name>B8B3I1_ORYSI</name>
<reference evidence="2 3" key="1">
    <citation type="journal article" date="2005" name="PLoS Biol.">
        <title>The genomes of Oryza sativa: a history of duplications.</title>
        <authorList>
            <person name="Yu J."/>
            <person name="Wang J."/>
            <person name="Lin W."/>
            <person name="Li S."/>
            <person name="Li H."/>
            <person name="Zhou J."/>
            <person name="Ni P."/>
            <person name="Dong W."/>
            <person name="Hu S."/>
            <person name="Zeng C."/>
            <person name="Zhang J."/>
            <person name="Zhang Y."/>
            <person name="Li R."/>
            <person name="Xu Z."/>
            <person name="Li S."/>
            <person name="Li X."/>
            <person name="Zheng H."/>
            <person name="Cong L."/>
            <person name="Lin L."/>
            <person name="Yin J."/>
            <person name="Geng J."/>
            <person name="Li G."/>
            <person name="Shi J."/>
            <person name="Liu J."/>
            <person name="Lv H."/>
            <person name="Li J."/>
            <person name="Wang J."/>
            <person name="Deng Y."/>
            <person name="Ran L."/>
            <person name="Shi X."/>
            <person name="Wang X."/>
            <person name="Wu Q."/>
            <person name="Li C."/>
            <person name="Ren X."/>
            <person name="Wang J."/>
            <person name="Wang X."/>
            <person name="Li D."/>
            <person name="Liu D."/>
            <person name="Zhang X."/>
            <person name="Ji Z."/>
            <person name="Zhao W."/>
            <person name="Sun Y."/>
            <person name="Zhang Z."/>
            <person name="Bao J."/>
            <person name="Han Y."/>
            <person name="Dong L."/>
            <person name="Ji J."/>
            <person name="Chen P."/>
            <person name="Wu S."/>
            <person name="Liu J."/>
            <person name="Xiao Y."/>
            <person name="Bu D."/>
            <person name="Tan J."/>
            <person name="Yang L."/>
            <person name="Ye C."/>
            <person name="Zhang J."/>
            <person name="Xu J."/>
            <person name="Zhou Y."/>
            <person name="Yu Y."/>
            <person name="Zhang B."/>
            <person name="Zhuang S."/>
            <person name="Wei H."/>
            <person name="Liu B."/>
            <person name="Lei M."/>
            <person name="Yu H."/>
            <person name="Li Y."/>
            <person name="Xu H."/>
            <person name="Wei S."/>
            <person name="He X."/>
            <person name="Fang L."/>
            <person name="Zhang Z."/>
            <person name="Zhang Y."/>
            <person name="Huang X."/>
            <person name="Su Z."/>
            <person name="Tong W."/>
            <person name="Li J."/>
            <person name="Tong Z."/>
            <person name="Li S."/>
            <person name="Ye J."/>
            <person name="Wang L."/>
            <person name="Fang L."/>
            <person name="Lei T."/>
            <person name="Chen C."/>
            <person name="Chen H."/>
            <person name="Xu Z."/>
            <person name="Li H."/>
            <person name="Huang H."/>
            <person name="Zhang F."/>
            <person name="Xu H."/>
            <person name="Li N."/>
            <person name="Zhao C."/>
            <person name="Li S."/>
            <person name="Dong L."/>
            <person name="Huang Y."/>
            <person name="Li L."/>
            <person name="Xi Y."/>
            <person name="Qi Q."/>
            <person name="Li W."/>
            <person name="Zhang B."/>
            <person name="Hu W."/>
            <person name="Zhang Y."/>
            <person name="Tian X."/>
            <person name="Jiao Y."/>
            <person name="Liang X."/>
            <person name="Jin J."/>
            <person name="Gao L."/>
            <person name="Zheng W."/>
            <person name="Hao B."/>
            <person name="Liu S."/>
            <person name="Wang W."/>
            <person name="Yuan L."/>
            <person name="Cao M."/>
            <person name="McDermott J."/>
            <person name="Samudrala R."/>
            <person name="Wang J."/>
            <person name="Wong G.K."/>
            <person name="Yang H."/>
        </authorList>
    </citation>
    <scope>NUCLEOTIDE SEQUENCE [LARGE SCALE GENOMIC DNA]</scope>
    <source>
        <strain evidence="3">cv. 93-11</strain>
    </source>
</reference>
<dbReference type="Gramene" id="BGIOSGA022391-TA">
    <property type="protein sequence ID" value="BGIOSGA022391-PA"/>
    <property type="gene ID" value="BGIOSGA022391"/>
</dbReference>
<proteinExistence type="predicted"/>
<gene>
    <name evidence="2" type="ORF">OsI_21842</name>
</gene>
<accession>B8B3I1</accession>